<keyword evidence="3 5" id="KW-0689">Ribosomal protein</keyword>
<comment type="caution">
    <text evidence="9">The sequence shown here is derived from an EMBL/GenBank/DDBJ whole genome shotgun (WGS) entry which is preliminary data.</text>
</comment>
<evidence type="ECO:0000313" key="9">
    <source>
        <dbReference type="EMBL" id="OIP84673.1"/>
    </source>
</evidence>
<dbReference type="InterPro" id="IPR020056">
    <property type="entry name" value="Rbsml_bL25/Gln-tRNA_synth_N"/>
</dbReference>
<dbReference type="PANTHER" id="PTHR33284">
    <property type="entry name" value="RIBOSOMAL PROTEIN L25/GLN-TRNA SYNTHETASE, ANTI-CODON-BINDING DOMAIN-CONTAINING PROTEIN"/>
    <property type="match status" value="1"/>
</dbReference>
<dbReference type="HAMAP" id="MF_01334">
    <property type="entry name" value="Ribosomal_bL25_CTC"/>
    <property type="match status" value="1"/>
</dbReference>
<dbReference type="InterPro" id="IPR020057">
    <property type="entry name" value="Ribosomal_bL25_b-dom"/>
</dbReference>
<keyword evidence="1 5" id="KW-0699">rRNA-binding</keyword>
<evidence type="ECO:0000313" key="10">
    <source>
        <dbReference type="Proteomes" id="UP000183758"/>
    </source>
</evidence>
<dbReference type="GO" id="GO:0008097">
    <property type="term" value="F:5S rRNA binding"/>
    <property type="evidence" value="ECO:0007669"/>
    <property type="project" value="InterPro"/>
</dbReference>
<accession>A0A1J5HHQ1</accession>
<sequence>MKKTKTTTSQKITLDVSPRKVFGKKLNQIRKEGILPANIFGTNFKSVSISVPMKDFIKTYRAARGTSVIYIKLEKEEIPVLIKKVQKHPIHNLVLHVDFKKIDLKQKVETEVPIKVNGISIAVTQKGGVLLTQTNKLLVVALPQDIPQEIIIDISKITEIGQEIKVSDLPKSTTYEIKTDAVRTIISVIEHKEESTVAETAVAAPEVLTAKPEEGAERTTETTAKEGVDKKAPAADAKKEEPKKPEDKK</sequence>
<dbReference type="InterPro" id="IPR037121">
    <property type="entry name" value="Ribosomal_bL25_C"/>
</dbReference>
<dbReference type="PANTHER" id="PTHR33284:SF1">
    <property type="entry name" value="RIBOSOMAL PROTEIN L25_GLN-TRNA SYNTHETASE, ANTI-CODON-BINDING DOMAIN-CONTAINING PROTEIN"/>
    <property type="match status" value="1"/>
</dbReference>
<dbReference type="InterPro" id="IPR011035">
    <property type="entry name" value="Ribosomal_bL25/Gln-tRNA_synth"/>
</dbReference>
<dbReference type="Gene3D" id="2.40.240.10">
    <property type="entry name" value="Ribosomal Protein L25, Chain P"/>
    <property type="match status" value="1"/>
</dbReference>
<feature type="compositionally biased region" description="Basic and acidic residues" evidence="6">
    <location>
        <begin position="211"/>
        <end position="249"/>
    </location>
</feature>
<name>A0A1J5HHQ1_9BACT</name>
<evidence type="ECO:0000256" key="6">
    <source>
        <dbReference type="SAM" id="MobiDB-lite"/>
    </source>
</evidence>
<feature type="domain" description="Large ribosomal subunit protein bL25 beta" evidence="8">
    <location>
        <begin position="107"/>
        <end position="190"/>
    </location>
</feature>
<dbReference type="GO" id="GO:0003735">
    <property type="term" value="F:structural constituent of ribosome"/>
    <property type="evidence" value="ECO:0007669"/>
    <property type="project" value="InterPro"/>
</dbReference>
<protein>
    <recommendedName>
        <fullName evidence="5">Large ribosomal subunit protein bL25</fullName>
    </recommendedName>
    <alternativeName>
        <fullName evidence="5">General stress protein CTC</fullName>
    </alternativeName>
</protein>
<feature type="domain" description="Large ribosomal subunit protein bL25 L25" evidence="7">
    <location>
        <begin position="14"/>
        <end position="99"/>
    </location>
</feature>
<dbReference type="InterPro" id="IPR029751">
    <property type="entry name" value="Ribosomal_L25_dom"/>
</dbReference>
<dbReference type="Pfam" id="PF14693">
    <property type="entry name" value="Ribosomal_TL5_C"/>
    <property type="match status" value="1"/>
</dbReference>
<proteinExistence type="inferred from homology"/>
<dbReference type="AlphaFoldDB" id="A0A1J5HHQ1"/>
<dbReference type="Proteomes" id="UP000183758">
    <property type="component" value="Unassembled WGS sequence"/>
</dbReference>
<evidence type="ECO:0000256" key="1">
    <source>
        <dbReference type="ARBA" id="ARBA00022730"/>
    </source>
</evidence>
<gene>
    <name evidence="5" type="primary">rplY</name>
    <name evidence="5" type="synonym">ctc</name>
    <name evidence="9" type="ORF">AUK04_02090</name>
</gene>
<feature type="region of interest" description="Disordered" evidence="6">
    <location>
        <begin position="203"/>
        <end position="249"/>
    </location>
</feature>
<dbReference type="SUPFAM" id="SSF50715">
    <property type="entry name" value="Ribosomal protein L25-like"/>
    <property type="match status" value="1"/>
</dbReference>
<dbReference type="CDD" id="cd00495">
    <property type="entry name" value="Ribosomal_L25_TL5_CTC"/>
    <property type="match status" value="1"/>
</dbReference>
<dbReference type="Gene3D" id="2.170.120.20">
    <property type="entry name" value="Ribosomal protein L25, beta domain"/>
    <property type="match status" value="1"/>
</dbReference>
<evidence type="ECO:0000256" key="5">
    <source>
        <dbReference type="HAMAP-Rule" id="MF_01334"/>
    </source>
</evidence>
<evidence type="ECO:0000256" key="3">
    <source>
        <dbReference type="ARBA" id="ARBA00022980"/>
    </source>
</evidence>
<reference evidence="9 10" key="1">
    <citation type="journal article" date="2016" name="Environ. Microbiol.">
        <title>Genomic resolution of a cold subsurface aquifer community provides metabolic insights for novel microbes adapted to high CO concentrations.</title>
        <authorList>
            <person name="Probst A.J."/>
            <person name="Castelle C.J."/>
            <person name="Singh A."/>
            <person name="Brown C.T."/>
            <person name="Anantharaman K."/>
            <person name="Sharon I."/>
            <person name="Hug L.A."/>
            <person name="Burstein D."/>
            <person name="Emerson J.B."/>
            <person name="Thomas B.C."/>
            <person name="Banfield J.F."/>
        </authorList>
    </citation>
    <scope>NUCLEOTIDE SEQUENCE [LARGE SCALE GENOMIC DNA]</scope>
    <source>
        <strain evidence="9">CG2_30_33_16</strain>
    </source>
</reference>
<evidence type="ECO:0000256" key="2">
    <source>
        <dbReference type="ARBA" id="ARBA00022884"/>
    </source>
</evidence>
<organism evidence="9 10">
    <name type="scientific">Candidatus Roizmanbacteria bacterium CG2_30_33_16</name>
    <dbReference type="NCBI Taxonomy" id="1805340"/>
    <lineage>
        <taxon>Bacteria</taxon>
        <taxon>Candidatus Roizmaniibacteriota</taxon>
    </lineage>
</organism>
<comment type="similarity">
    <text evidence="5">Belongs to the bacterial ribosomal protein bL25 family. CTC subfamily.</text>
</comment>
<keyword evidence="4 5" id="KW-0687">Ribonucleoprotein</keyword>
<dbReference type="EMBL" id="MNZM01000048">
    <property type="protein sequence ID" value="OIP84673.1"/>
    <property type="molecule type" value="Genomic_DNA"/>
</dbReference>
<dbReference type="GO" id="GO:0006412">
    <property type="term" value="P:translation"/>
    <property type="evidence" value="ECO:0007669"/>
    <property type="project" value="UniProtKB-UniRule"/>
</dbReference>
<dbReference type="InterPro" id="IPR001021">
    <property type="entry name" value="Ribosomal_bL25_long"/>
</dbReference>
<dbReference type="InterPro" id="IPR020930">
    <property type="entry name" value="Ribosomal_uL5_bac-type"/>
</dbReference>
<evidence type="ECO:0000259" key="8">
    <source>
        <dbReference type="Pfam" id="PF14693"/>
    </source>
</evidence>
<evidence type="ECO:0000256" key="4">
    <source>
        <dbReference type="ARBA" id="ARBA00023274"/>
    </source>
</evidence>
<comment type="function">
    <text evidence="5">This is one of the proteins that binds to the 5S RNA in the ribosome where it forms part of the central protuberance.</text>
</comment>
<dbReference type="NCBIfam" id="TIGR00731">
    <property type="entry name" value="bL25_bact_ctc"/>
    <property type="match status" value="1"/>
</dbReference>
<comment type="subunit">
    <text evidence="5">Part of the 50S ribosomal subunit; part of the 5S rRNA/L5/L18/L25 subcomplex. Contacts the 5S rRNA. Binds to the 5S rRNA independently of L5 and L18.</text>
</comment>
<keyword evidence="2 5" id="KW-0694">RNA-binding</keyword>
<evidence type="ECO:0000259" key="7">
    <source>
        <dbReference type="Pfam" id="PF01386"/>
    </source>
</evidence>
<dbReference type="GO" id="GO:0022625">
    <property type="term" value="C:cytosolic large ribosomal subunit"/>
    <property type="evidence" value="ECO:0007669"/>
    <property type="project" value="TreeGrafter"/>
</dbReference>
<dbReference type="Pfam" id="PF01386">
    <property type="entry name" value="Ribosomal_L25p"/>
    <property type="match status" value="1"/>
</dbReference>